<dbReference type="InterPro" id="IPR015424">
    <property type="entry name" value="PyrdxlP-dep_Trfase"/>
</dbReference>
<evidence type="ECO:0000256" key="4">
    <source>
        <dbReference type="ARBA" id="ARBA00022898"/>
    </source>
</evidence>
<dbReference type="GO" id="GO:0042802">
    <property type="term" value="F:identical protein binding"/>
    <property type="evidence" value="ECO:0007669"/>
    <property type="project" value="TreeGrafter"/>
</dbReference>
<feature type="binding site" evidence="5">
    <location>
        <position position="132"/>
    </location>
    <ligand>
        <name>pyridoxal 5'-phosphate</name>
        <dbReference type="ChEBI" id="CHEBI:597326"/>
    </ligand>
</feature>
<name>A0AB39LH27_9ACTN</name>
<accession>A0AB39LH27</accession>
<comment type="pathway">
    <text evidence="5">Amino-acid biosynthesis; L-arginine biosynthesis; N(2)-acetyl-L-ornithine from L-glutamate: step 4/4.</text>
</comment>
<dbReference type="InterPro" id="IPR050103">
    <property type="entry name" value="Class-III_PLP-dep_AT"/>
</dbReference>
<comment type="similarity">
    <text evidence="5">Belongs to the class-III pyridoxal-phosphate-dependent aminotransferase family. ArgD subfamily.</text>
</comment>
<feature type="binding site" evidence="5">
    <location>
        <position position="135"/>
    </location>
    <ligand>
        <name>N(2)-acetyl-L-ornithine</name>
        <dbReference type="ChEBI" id="CHEBI:57805"/>
    </ligand>
</feature>
<dbReference type="GO" id="GO:0030170">
    <property type="term" value="F:pyridoxal phosphate binding"/>
    <property type="evidence" value="ECO:0007669"/>
    <property type="project" value="InterPro"/>
</dbReference>
<evidence type="ECO:0000256" key="2">
    <source>
        <dbReference type="ARBA" id="ARBA00022605"/>
    </source>
</evidence>
<dbReference type="EMBL" id="CP163429">
    <property type="protein sequence ID" value="XDP93199.1"/>
    <property type="molecule type" value="Genomic_DNA"/>
</dbReference>
<dbReference type="InterPro" id="IPR015421">
    <property type="entry name" value="PyrdxlP-dep_Trfase_major"/>
</dbReference>
<dbReference type="PANTHER" id="PTHR11986:SF79">
    <property type="entry name" value="ACETYLORNITHINE AMINOTRANSFERASE, MITOCHONDRIAL"/>
    <property type="match status" value="1"/>
</dbReference>
<keyword evidence="1 5" id="KW-0032">Aminotransferase</keyword>
<dbReference type="Pfam" id="PF00202">
    <property type="entry name" value="Aminotran_3"/>
    <property type="match status" value="1"/>
</dbReference>
<sequence length="401" mass="41173">MSNAELTARWQGALMNNYGTPRLPLVRGEGQRLWDADGKEYLDFVGGIATNALGHGHPAIVEAVTRQISSLGHISNLFLAEPTVALAERLLQLFGRDGRVFFCNSGAEANEAAFKIGRLTGRTHVVATEGAFHGRTMGALALTGQAGKREPFLPLPGDVTHVPFGDAQALDAAVTEDTALVILEPIQGELGVVVPPTGYLKAARAITAAKGALLVLDEVQTGVGRTGDWFAYQAHEGVLPDVVTLAKQLGGGLPLGATVAFGRAAQLLRPGHHGTTFGGNPVACAAGLAVLDTIAGDGLLENAKRQGEKLREGVEGLGHALIDHVRGAGLLLGIVLTEPLAPQAQQAAQDAGFLVNAAAPDVVRLMPPLNLGDDAVAALLGALPGILDAAGHAGGAGRSGE</sequence>
<protein>
    <recommendedName>
        <fullName evidence="5">Acetylornithine aminotransferase</fullName>
        <shortName evidence="5">ACOAT</shortName>
        <ecNumber evidence="5">2.6.1.11</ecNumber>
    </recommendedName>
</protein>
<feature type="binding site" evidence="5">
    <location>
        <begin position="106"/>
        <end position="107"/>
    </location>
    <ligand>
        <name>pyridoxal 5'-phosphate</name>
        <dbReference type="ChEBI" id="CHEBI:597326"/>
    </ligand>
</feature>
<dbReference type="GO" id="GO:0006526">
    <property type="term" value="P:L-arginine biosynthetic process"/>
    <property type="evidence" value="ECO:0007669"/>
    <property type="project" value="UniProtKB-UniRule"/>
</dbReference>
<evidence type="ECO:0000256" key="3">
    <source>
        <dbReference type="ARBA" id="ARBA00022679"/>
    </source>
</evidence>
<comment type="subcellular location">
    <subcellularLocation>
        <location evidence="5">Cytoplasm</location>
    </subcellularLocation>
</comment>
<dbReference type="InterPro" id="IPR015422">
    <property type="entry name" value="PyrdxlP-dep_Trfase_small"/>
</dbReference>
<feature type="binding site" evidence="5">
    <location>
        <position position="275"/>
    </location>
    <ligand>
        <name>N(2)-acetyl-L-ornithine</name>
        <dbReference type="ChEBI" id="CHEBI:57805"/>
    </ligand>
</feature>
<dbReference type="NCBIfam" id="TIGR00707">
    <property type="entry name" value="argD"/>
    <property type="match status" value="1"/>
</dbReference>
<dbReference type="PANTHER" id="PTHR11986">
    <property type="entry name" value="AMINOTRANSFERASE CLASS III"/>
    <property type="match status" value="1"/>
</dbReference>
<dbReference type="GO" id="GO:0005737">
    <property type="term" value="C:cytoplasm"/>
    <property type="evidence" value="ECO:0007669"/>
    <property type="project" value="UniProtKB-SubCell"/>
</dbReference>
<comment type="miscellaneous">
    <text evidence="5">May also have succinyldiaminopimelate aminotransferase activity, thus carrying out the corresponding step in lysine biosynthesis.</text>
</comment>
<dbReference type="NCBIfam" id="NF002874">
    <property type="entry name" value="PRK03244.1"/>
    <property type="match status" value="1"/>
</dbReference>
<gene>
    <name evidence="5" type="primary">argD</name>
    <name evidence="6" type="ORF">AB5J57_06545</name>
</gene>
<dbReference type="Gene3D" id="3.90.1150.10">
    <property type="entry name" value="Aspartate Aminotransferase, domain 1"/>
    <property type="match status" value="1"/>
</dbReference>
<dbReference type="InterPro" id="IPR005814">
    <property type="entry name" value="Aminotrans_3"/>
</dbReference>
<dbReference type="InterPro" id="IPR004636">
    <property type="entry name" value="AcOrn/SuccOrn_fam"/>
</dbReference>
<dbReference type="EC" id="2.6.1.11" evidence="5"/>
<dbReference type="SUPFAM" id="SSF53383">
    <property type="entry name" value="PLP-dependent transferases"/>
    <property type="match status" value="1"/>
</dbReference>
<feature type="binding site" evidence="5">
    <location>
        <begin position="217"/>
        <end position="220"/>
    </location>
    <ligand>
        <name>pyridoxal 5'-phosphate</name>
        <dbReference type="ChEBI" id="CHEBI:597326"/>
    </ligand>
</feature>
<comment type="cofactor">
    <cofactor evidence="5">
        <name>pyridoxal 5'-phosphate</name>
        <dbReference type="ChEBI" id="CHEBI:597326"/>
    </cofactor>
    <text evidence="5">Binds 1 pyridoxal phosphate per subunit.</text>
</comment>
<comment type="subunit">
    <text evidence="5">Homodimer.</text>
</comment>
<keyword evidence="2 5" id="KW-0028">Amino-acid biosynthesis</keyword>
<evidence type="ECO:0000256" key="1">
    <source>
        <dbReference type="ARBA" id="ARBA00022576"/>
    </source>
</evidence>
<dbReference type="InterPro" id="IPR049704">
    <property type="entry name" value="Aminotrans_3_PPA_site"/>
</dbReference>
<keyword evidence="5" id="KW-0963">Cytoplasm</keyword>
<reference evidence="6" key="1">
    <citation type="submission" date="2024-07" db="EMBL/GenBank/DDBJ databases">
        <authorList>
            <person name="Yu S.T."/>
        </authorList>
    </citation>
    <scope>NUCLEOTIDE SEQUENCE</scope>
    <source>
        <strain evidence="6">R02</strain>
    </source>
</reference>
<dbReference type="PROSITE" id="PS00600">
    <property type="entry name" value="AA_TRANSFER_CLASS_3"/>
    <property type="match status" value="1"/>
</dbReference>
<dbReference type="AlphaFoldDB" id="A0AB39LH27"/>
<keyword evidence="3 5" id="KW-0808">Transferase</keyword>
<dbReference type="RefSeq" id="WP_369155116.1">
    <property type="nucleotide sequence ID" value="NZ_CP163429.1"/>
</dbReference>
<dbReference type="HAMAP" id="MF_01107">
    <property type="entry name" value="ArgD_aminotrans_3"/>
    <property type="match status" value="1"/>
</dbReference>
<organism evidence="6">
    <name type="scientific">Streptomyces sp. R02</name>
    <dbReference type="NCBI Taxonomy" id="3238623"/>
    <lineage>
        <taxon>Bacteria</taxon>
        <taxon>Bacillati</taxon>
        <taxon>Actinomycetota</taxon>
        <taxon>Actinomycetes</taxon>
        <taxon>Kitasatosporales</taxon>
        <taxon>Streptomycetaceae</taxon>
        <taxon>Streptomyces</taxon>
    </lineage>
</organism>
<proteinExistence type="inferred from homology"/>
<feature type="binding site" evidence="5">
    <location>
        <position position="276"/>
    </location>
    <ligand>
        <name>pyridoxal 5'-phosphate</name>
        <dbReference type="ChEBI" id="CHEBI:597326"/>
    </ligand>
</feature>
<comment type="catalytic activity">
    <reaction evidence="5">
        <text>N(2)-acetyl-L-ornithine + 2-oxoglutarate = N-acetyl-L-glutamate 5-semialdehyde + L-glutamate</text>
        <dbReference type="Rhea" id="RHEA:18049"/>
        <dbReference type="ChEBI" id="CHEBI:16810"/>
        <dbReference type="ChEBI" id="CHEBI:29123"/>
        <dbReference type="ChEBI" id="CHEBI:29985"/>
        <dbReference type="ChEBI" id="CHEBI:57805"/>
        <dbReference type="EC" id="2.6.1.11"/>
    </reaction>
</comment>
<dbReference type="CDD" id="cd00610">
    <property type="entry name" value="OAT_like"/>
    <property type="match status" value="1"/>
</dbReference>
<feature type="modified residue" description="N6-(pyridoxal phosphate)lysine" evidence="5">
    <location>
        <position position="247"/>
    </location>
</feature>
<evidence type="ECO:0000313" key="6">
    <source>
        <dbReference type="EMBL" id="XDP93199.1"/>
    </source>
</evidence>
<dbReference type="GO" id="GO:0003992">
    <property type="term" value="F:N2-acetyl-L-ornithine:2-oxoglutarate 5-aminotransferase activity"/>
    <property type="evidence" value="ECO:0007669"/>
    <property type="project" value="UniProtKB-UniRule"/>
</dbReference>
<dbReference type="Gene3D" id="3.40.640.10">
    <property type="entry name" value="Type I PLP-dependent aspartate aminotransferase-like (Major domain)"/>
    <property type="match status" value="1"/>
</dbReference>
<dbReference type="NCBIfam" id="NF002325">
    <property type="entry name" value="PRK01278.1"/>
    <property type="match status" value="1"/>
</dbReference>
<keyword evidence="4 5" id="KW-0663">Pyridoxal phosphate</keyword>
<evidence type="ECO:0000256" key="5">
    <source>
        <dbReference type="HAMAP-Rule" id="MF_01107"/>
    </source>
</evidence>
<dbReference type="FunFam" id="3.40.640.10:FF:000004">
    <property type="entry name" value="Acetylornithine aminotransferase"/>
    <property type="match status" value="1"/>
</dbReference>
<keyword evidence="5" id="KW-0055">Arginine biosynthesis</keyword>
<dbReference type="PIRSF" id="PIRSF000521">
    <property type="entry name" value="Transaminase_4ab_Lys_Orn"/>
    <property type="match status" value="1"/>
</dbReference>